<comment type="caution">
    <text evidence="3">The sequence shown here is derived from an EMBL/GenBank/DDBJ whole genome shotgun (WGS) entry which is preliminary data.</text>
</comment>
<gene>
    <name evidence="3" type="ORF">BDW59DRAFT_161419</name>
</gene>
<evidence type="ECO:0000313" key="3">
    <source>
        <dbReference type="EMBL" id="KAL2825744.1"/>
    </source>
</evidence>
<dbReference type="EMBL" id="JBFXLS010000034">
    <property type="protein sequence ID" value="KAL2825744.1"/>
    <property type="molecule type" value="Genomic_DNA"/>
</dbReference>
<dbReference type="PANTHER" id="PTHR46910">
    <property type="entry name" value="TRANSCRIPTION FACTOR PDR1"/>
    <property type="match status" value="1"/>
</dbReference>
<dbReference type="Proteomes" id="UP001610335">
    <property type="component" value="Unassembled WGS sequence"/>
</dbReference>
<dbReference type="Pfam" id="PF04082">
    <property type="entry name" value="Fungal_trans"/>
    <property type="match status" value="1"/>
</dbReference>
<keyword evidence="1" id="KW-0539">Nucleus</keyword>
<dbReference type="PANTHER" id="PTHR46910:SF32">
    <property type="entry name" value="TRANSCRIPTION FACTOR DOMAIN-CONTAINING PROTEIN-RELATED"/>
    <property type="match status" value="1"/>
</dbReference>
<name>A0ABR4IDC8_9EURO</name>
<keyword evidence="4" id="KW-1185">Reference proteome</keyword>
<protein>
    <recommendedName>
        <fullName evidence="2">Xylanolytic transcriptional activator regulatory domain-containing protein</fullName>
    </recommendedName>
</protein>
<proteinExistence type="predicted"/>
<dbReference type="InterPro" id="IPR007219">
    <property type="entry name" value="XnlR_reg_dom"/>
</dbReference>
<evidence type="ECO:0000256" key="1">
    <source>
        <dbReference type="ARBA" id="ARBA00023242"/>
    </source>
</evidence>
<accession>A0ABR4IDC8</accession>
<feature type="domain" description="Xylanolytic transcriptional activator regulatory" evidence="2">
    <location>
        <begin position="256"/>
        <end position="325"/>
    </location>
</feature>
<evidence type="ECO:0000313" key="4">
    <source>
        <dbReference type="Proteomes" id="UP001610335"/>
    </source>
</evidence>
<organism evidence="3 4">
    <name type="scientific">Aspergillus cavernicola</name>
    <dbReference type="NCBI Taxonomy" id="176166"/>
    <lineage>
        <taxon>Eukaryota</taxon>
        <taxon>Fungi</taxon>
        <taxon>Dikarya</taxon>
        <taxon>Ascomycota</taxon>
        <taxon>Pezizomycotina</taxon>
        <taxon>Eurotiomycetes</taxon>
        <taxon>Eurotiomycetidae</taxon>
        <taxon>Eurotiales</taxon>
        <taxon>Aspergillaceae</taxon>
        <taxon>Aspergillus</taxon>
        <taxon>Aspergillus subgen. Nidulantes</taxon>
    </lineage>
</organism>
<sequence length="603" mass="67687">MNNPSGNQCVACKEVGNNCSGNYPCNECNRDSKICAFEINPLLRSLVPTWTRQRFPQTLESINSQTYNSTTVYGPPTVHGPAVSPPSASASLTSSLFCKQVSELIRSHLGPNRCHQTLVGEKWKHLQWPRAPSWQKPDLSGLPSLDRFLNTSTLDDFHSGLAIYFLLIDRQVFVRHFEEFRVNPDGKVLQSPLWFVQFQLVLAFVNGGRHRGRYHFTRAIYFLPDYCALRQEPILAIRVLSLIALYFQSIDLGDAAYSHIGQAMRMALAEGLHQLHSTTNPKAPNGLFLTVYNLDQRISALNGLPPAVADEEVGCILWPISVSNPYSTAILLQVRVSQFTARLVRYVHPAEEKLSNVSDEDLRSRVLEMVDFTRQLDLFVVEQCKELEDFMAVVKPRLLLLCHLSIMIATRPIIARLLRQRLDCFKKGESDRDLYLTLPKTPLVLLNASGGAAFESLKILKHMRDTKVLNDFDPFDLESLFSATVTLVVTSFITPNALSGLYTKQGWRRVPYNLLRWMESKGSPVAARQLQEALLLESLLDTVVRADLQGLGLACPSGESLTTTTSVRDRENNNVIQSPVEIVPECRFPWAEGGASFLLSLSR</sequence>
<dbReference type="SMART" id="SM00906">
    <property type="entry name" value="Fungal_trans"/>
    <property type="match status" value="1"/>
</dbReference>
<dbReference type="InterPro" id="IPR050987">
    <property type="entry name" value="AtrR-like"/>
</dbReference>
<reference evidence="3 4" key="1">
    <citation type="submission" date="2024-07" db="EMBL/GenBank/DDBJ databases">
        <title>Section-level genome sequencing and comparative genomics of Aspergillus sections Usti and Cavernicolus.</title>
        <authorList>
            <consortium name="Lawrence Berkeley National Laboratory"/>
            <person name="Nybo J.L."/>
            <person name="Vesth T.C."/>
            <person name="Theobald S."/>
            <person name="Frisvad J.C."/>
            <person name="Larsen T.O."/>
            <person name="Kjaerboelling I."/>
            <person name="Rothschild-Mancinelli K."/>
            <person name="Lyhne E.K."/>
            <person name="Kogle M.E."/>
            <person name="Barry K."/>
            <person name="Clum A."/>
            <person name="Na H."/>
            <person name="Ledsgaard L."/>
            <person name="Lin J."/>
            <person name="Lipzen A."/>
            <person name="Kuo A."/>
            <person name="Riley R."/>
            <person name="Mondo S."/>
            <person name="LaButti K."/>
            <person name="Haridas S."/>
            <person name="Pangalinan J."/>
            <person name="Salamov A.A."/>
            <person name="Simmons B.A."/>
            <person name="Magnuson J.K."/>
            <person name="Chen J."/>
            <person name="Drula E."/>
            <person name="Henrissat B."/>
            <person name="Wiebenga A."/>
            <person name="Lubbers R.J."/>
            <person name="Gomes A.C."/>
            <person name="Makela M.R."/>
            <person name="Stajich J."/>
            <person name="Grigoriev I.V."/>
            <person name="Mortensen U.H."/>
            <person name="De vries R.P."/>
            <person name="Baker S.E."/>
            <person name="Andersen M.R."/>
        </authorList>
    </citation>
    <scope>NUCLEOTIDE SEQUENCE [LARGE SCALE GENOMIC DNA]</scope>
    <source>
        <strain evidence="3 4">CBS 600.67</strain>
    </source>
</reference>
<evidence type="ECO:0000259" key="2">
    <source>
        <dbReference type="SMART" id="SM00906"/>
    </source>
</evidence>
<dbReference type="CDD" id="cd12148">
    <property type="entry name" value="fungal_TF_MHR"/>
    <property type="match status" value="1"/>
</dbReference>